<protein>
    <submittedName>
        <fullName evidence="2">ABC-2 type transport system permease protein</fullName>
    </submittedName>
</protein>
<feature type="transmembrane region" description="Helical" evidence="1">
    <location>
        <begin position="48"/>
        <end position="66"/>
    </location>
</feature>
<name>A0A1I1R8P5_9CLOT</name>
<dbReference type="OrthoDB" id="9776525at2"/>
<proteinExistence type="predicted"/>
<dbReference type="CDD" id="cd21807">
    <property type="entry name" value="ABC-2_lan_permease_MutE_EpiE-like"/>
    <property type="match status" value="1"/>
</dbReference>
<accession>A0A1I1R8P5</accession>
<feature type="transmembrane region" description="Helical" evidence="1">
    <location>
        <begin position="154"/>
        <end position="173"/>
    </location>
</feature>
<dbReference type="AlphaFoldDB" id="A0A1I1R8P5"/>
<keyword evidence="1" id="KW-1133">Transmembrane helix</keyword>
<feature type="transmembrane region" description="Helical" evidence="1">
    <location>
        <begin position="20"/>
        <end position="36"/>
    </location>
</feature>
<organism evidence="2 3">
    <name type="scientific">Clostridium uliginosum</name>
    <dbReference type="NCBI Taxonomy" id="119641"/>
    <lineage>
        <taxon>Bacteria</taxon>
        <taxon>Bacillati</taxon>
        <taxon>Bacillota</taxon>
        <taxon>Clostridia</taxon>
        <taxon>Eubacteriales</taxon>
        <taxon>Clostridiaceae</taxon>
        <taxon>Clostridium</taxon>
    </lineage>
</organism>
<dbReference type="Pfam" id="PF12730">
    <property type="entry name" value="ABC2_membrane_4"/>
    <property type="match status" value="1"/>
</dbReference>
<dbReference type="RefSeq" id="WP_090093669.1">
    <property type="nucleotide sequence ID" value="NZ_FOMG01000029.1"/>
</dbReference>
<reference evidence="2 3" key="1">
    <citation type="submission" date="2016-10" db="EMBL/GenBank/DDBJ databases">
        <authorList>
            <person name="de Groot N.N."/>
        </authorList>
    </citation>
    <scope>NUCLEOTIDE SEQUENCE [LARGE SCALE GENOMIC DNA]</scope>
    <source>
        <strain evidence="2 3">DSM 12992</strain>
    </source>
</reference>
<keyword evidence="3" id="KW-1185">Reference proteome</keyword>
<evidence type="ECO:0000313" key="3">
    <source>
        <dbReference type="Proteomes" id="UP000199263"/>
    </source>
</evidence>
<dbReference type="NCBIfam" id="TIGR03732">
    <property type="entry name" value="lanti_perm_MutE"/>
    <property type="match status" value="1"/>
</dbReference>
<evidence type="ECO:0000313" key="2">
    <source>
        <dbReference type="EMBL" id="SFD28528.1"/>
    </source>
</evidence>
<sequence>MFNCIMSEHMKFKNTFTKKLAFTMPIITILLCIVLSPDELFQISSYNYWYAVILPGVLTLICGEVINKDIKKLKGHAILSLPIDPAKMWISKIIVCILYYFISSVIFSIVINLCSVIWGRSISFPSSIYGSILIFITFLWQIPLCLFLTYKLGIIAAMLINFSFNAVGVVLAIEPVKWIAFPYGITSRLMCPAIGVLPGGLKIPIDSPLKDSSVVLPGVMVSIILFILLSVLTALLFRKREKR</sequence>
<gene>
    <name evidence="2" type="ORF">SAMN05421842_12948</name>
</gene>
<feature type="transmembrane region" description="Helical" evidence="1">
    <location>
        <begin position="214"/>
        <end position="237"/>
    </location>
</feature>
<dbReference type="STRING" id="119641.SAMN05421842_12948"/>
<dbReference type="Proteomes" id="UP000199263">
    <property type="component" value="Unassembled WGS sequence"/>
</dbReference>
<feature type="transmembrane region" description="Helical" evidence="1">
    <location>
        <begin position="97"/>
        <end position="118"/>
    </location>
</feature>
<dbReference type="InterPro" id="IPR021205">
    <property type="entry name" value="Lanti_perm_SpaE/MutE/EpiE-like"/>
</dbReference>
<keyword evidence="1" id="KW-0812">Transmembrane</keyword>
<keyword evidence="1" id="KW-0472">Membrane</keyword>
<feature type="transmembrane region" description="Helical" evidence="1">
    <location>
        <begin position="124"/>
        <end position="147"/>
    </location>
</feature>
<evidence type="ECO:0000256" key="1">
    <source>
        <dbReference type="SAM" id="Phobius"/>
    </source>
</evidence>
<dbReference type="EMBL" id="FOMG01000029">
    <property type="protein sequence ID" value="SFD28528.1"/>
    <property type="molecule type" value="Genomic_DNA"/>
</dbReference>